<comment type="caution">
    <text evidence="2">The sequence shown here is derived from an EMBL/GenBank/DDBJ whole genome shotgun (WGS) entry which is preliminary data.</text>
</comment>
<evidence type="ECO:0000313" key="3">
    <source>
        <dbReference type="Proteomes" id="UP000600171"/>
    </source>
</evidence>
<protein>
    <submittedName>
        <fullName evidence="2">Uncharacterized protein</fullName>
    </submittedName>
</protein>
<feature type="transmembrane region" description="Helical" evidence="1">
    <location>
        <begin position="134"/>
        <end position="152"/>
    </location>
</feature>
<sequence>MGAGLAVICGCWMVATLNRWLAREWIAQRSVRAWIGGSYLRQLVGFALGPAVATCLYSLAMAFVFAIPLHITALAFLMGLSVSLGDSEPQSGIEYDLTITTAEGIVIPLQYVTLVVSLTVVLGVHVVALLLPPVVGVLLALGFLVFILFSHWRASR</sequence>
<evidence type="ECO:0000313" key="2">
    <source>
        <dbReference type="EMBL" id="GGH61825.1"/>
    </source>
</evidence>
<keyword evidence="1" id="KW-1133">Transmembrane helix</keyword>
<keyword evidence="3" id="KW-1185">Reference proteome</keyword>
<evidence type="ECO:0000256" key="1">
    <source>
        <dbReference type="SAM" id="Phobius"/>
    </source>
</evidence>
<reference evidence="2 3" key="1">
    <citation type="journal article" date="2014" name="Int. J. Syst. Evol. Microbiol.">
        <title>Complete genome sequence of Corynebacterium casei LMG S-19264T (=DSM 44701T), isolated from a smear-ripened cheese.</title>
        <authorList>
            <consortium name="US DOE Joint Genome Institute (JGI-PGF)"/>
            <person name="Walter F."/>
            <person name="Albersmeier A."/>
            <person name="Kalinowski J."/>
            <person name="Ruckert C."/>
        </authorList>
    </citation>
    <scope>NUCLEOTIDE SEQUENCE [LARGE SCALE GENOMIC DNA]</scope>
    <source>
        <strain evidence="2 3">CCM 8669</strain>
    </source>
</reference>
<dbReference type="AlphaFoldDB" id="A0A917IR11"/>
<name>A0A917IR11_9MICC</name>
<gene>
    <name evidence="2" type="ORF">GCM10007359_11400</name>
</gene>
<keyword evidence="1" id="KW-0472">Membrane</keyword>
<accession>A0A917IR11</accession>
<organism evidence="2 3">
    <name type="scientific">Rothia aerolata</name>
    <dbReference type="NCBI Taxonomy" id="1812262"/>
    <lineage>
        <taxon>Bacteria</taxon>
        <taxon>Bacillati</taxon>
        <taxon>Actinomycetota</taxon>
        <taxon>Actinomycetes</taxon>
        <taxon>Micrococcales</taxon>
        <taxon>Micrococcaceae</taxon>
        <taxon>Rothia</taxon>
    </lineage>
</organism>
<feature type="transmembrane region" description="Helical" evidence="1">
    <location>
        <begin position="39"/>
        <end position="59"/>
    </location>
</feature>
<proteinExistence type="predicted"/>
<dbReference type="EMBL" id="BMDC01000001">
    <property type="protein sequence ID" value="GGH61825.1"/>
    <property type="molecule type" value="Genomic_DNA"/>
</dbReference>
<dbReference type="Proteomes" id="UP000600171">
    <property type="component" value="Unassembled WGS sequence"/>
</dbReference>
<keyword evidence="1" id="KW-0812">Transmembrane</keyword>